<evidence type="ECO:0000256" key="2">
    <source>
        <dbReference type="ARBA" id="ARBA00002421"/>
    </source>
</evidence>
<dbReference type="GO" id="GO:0003905">
    <property type="term" value="F:alkylbase DNA N-glycosylase activity"/>
    <property type="evidence" value="ECO:0007669"/>
    <property type="project" value="UniProtKB-EC"/>
</dbReference>
<dbReference type="CDD" id="cd00540">
    <property type="entry name" value="AAG"/>
    <property type="match status" value="1"/>
</dbReference>
<evidence type="ECO:0000256" key="13">
    <source>
        <dbReference type="ARBA" id="ARBA00082988"/>
    </source>
</evidence>
<keyword evidence="15" id="KW-1185">Reference proteome</keyword>
<evidence type="ECO:0000256" key="5">
    <source>
        <dbReference type="ARBA" id="ARBA00022763"/>
    </source>
</evidence>
<evidence type="ECO:0000256" key="11">
    <source>
        <dbReference type="ARBA" id="ARBA00076879"/>
    </source>
</evidence>
<keyword evidence="6" id="KW-0378">Hydrolase</keyword>
<proteinExistence type="inferred from homology"/>
<reference evidence="14 15" key="1">
    <citation type="submission" date="2023-11" db="EMBL/GenBank/DDBJ databases">
        <title>Halocaridina rubra genome assembly.</title>
        <authorList>
            <person name="Smith C."/>
        </authorList>
    </citation>
    <scope>NUCLEOTIDE SEQUENCE [LARGE SCALE GENOMIC DNA]</scope>
    <source>
        <strain evidence="14">EP-1</strain>
        <tissue evidence="14">Whole</tissue>
    </source>
</reference>
<dbReference type="AlphaFoldDB" id="A0AAN9AGK6"/>
<comment type="subunit">
    <text evidence="9">Binds MBD1. Binds SSBP1.</text>
</comment>
<accession>A0AAN9AGK6</accession>
<organism evidence="14 15">
    <name type="scientific">Halocaridina rubra</name>
    <name type="common">Hawaiian red shrimp</name>
    <dbReference type="NCBI Taxonomy" id="373956"/>
    <lineage>
        <taxon>Eukaryota</taxon>
        <taxon>Metazoa</taxon>
        <taxon>Ecdysozoa</taxon>
        <taxon>Arthropoda</taxon>
        <taxon>Crustacea</taxon>
        <taxon>Multicrustacea</taxon>
        <taxon>Malacostraca</taxon>
        <taxon>Eumalacostraca</taxon>
        <taxon>Eucarida</taxon>
        <taxon>Decapoda</taxon>
        <taxon>Pleocyemata</taxon>
        <taxon>Caridea</taxon>
        <taxon>Atyoidea</taxon>
        <taxon>Atyidae</taxon>
        <taxon>Halocaridina</taxon>
    </lineage>
</organism>
<dbReference type="Proteomes" id="UP001381693">
    <property type="component" value="Unassembled WGS sequence"/>
</dbReference>
<comment type="similarity">
    <text evidence="3">Belongs to the DNA glycosylase MPG family.</text>
</comment>
<evidence type="ECO:0000256" key="9">
    <source>
        <dbReference type="ARBA" id="ARBA00066187"/>
    </source>
</evidence>
<dbReference type="Pfam" id="PF02245">
    <property type="entry name" value="Pur_DNA_glyco"/>
    <property type="match status" value="1"/>
</dbReference>
<dbReference type="FunFam" id="3.10.300.10:FF:000001">
    <property type="entry name" value="Putative 3-methyladenine DNA glycosylase"/>
    <property type="match status" value="1"/>
</dbReference>
<evidence type="ECO:0000256" key="1">
    <source>
        <dbReference type="ARBA" id="ARBA00000086"/>
    </source>
</evidence>
<dbReference type="GO" id="GO:0006284">
    <property type="term" value="P:base-excision repair"/>
    <property type="evidence" value="ECO:0007669"/>
    <property type="project" value="InterPro"/>
</dbReference>
<dbReference type="NCBIfam" id="TIGR00567">
    <property type="entry name" value="3mg"/>
    <property type="match status" value="1"/>
</dbReference>
<dbReference type="Gene3D" id="3.10.300.10">
    <property type="entry name" value="Methylpurine-DNA glycosylase (MPG)"/>
    <property type="match status" value="1"/>
</dbReference>
<evidence type="ECO:0000256" key="10">
    <source>
        <dbReference type="ARBA" id="ARBA00068926"/>
    </source>
</evidence>
<evidence type="ECO:0000256" key="12">
    <source>
        <dbReference type="ARBA" id="ARBA00078171"/>
    </source>
</evidence>
<comment type="caution">
    <text evidence="14">The sequence shown here is derived from an EMBL/GenBank/DDBJ whole genome shotgun (WGS) entry which is preliminary data.</text>
</comment>
<dbReference type="InterPro" id="IPR011034">
    <property type="entry name" value="Formyl_transferase-like_C_sf"/>
</dbReference>
<evidence type="ECO:0000313" key="15">
    <source>
        <dbReference type="Proteomes" id="UP001381693"/>
    </source>
</evidence>
<dbReference type="GO" id="GO:0003677">
    <property type="term" value="F:DNA binding"/>
    <property type="evidence" value="ECO:0007669"/>
    <property type="project" value="InterPro"/>
</dbReference>
<dbReference type="EMBL" id="JAXCGZ010000156">
    <property type="protein sequence ID" value="KAK7086531.1"/>
    <property type="molecule type" value="Genomic_DNA"/>
</dbReference>
<dbReference type="PANTHER" id="PTHR10429:SF0">
    <property type="entry name" value="DNA-3-METHYLADENINE GLYCOSYLASE"/>
    <property type="match status" value="1"/>
</dbReference>
<sequence>MVDGKRVSGRIVETESYLGSTDMASHSYNGKRTPRNEPMYMEPGTVYVYKIYGMYHCLNISSKEEGSCVLIRSLEPVDGVEYMMDARQERRKKFKALKDHELCSGPSKLCQALNITKEICNKHDAVTSKVIWIERGTQVPESEIVISKRIGIDSVGPEWANKPFRFYVYQNKNVSVRDKKAEANMHYM</sequence>
<comment type="catalytic activity">
    <reaction evidence="1">
        <text>Hydrolysis of alkylated DNA, releasing 3-methyladenine, 3-methylguanine, 7-methylguanine and 7-methyladenine.</text>
        <dbReference type="EC" id="3.2.2.21"/>
    </reaction>
</comment>
<dbReference type="HAMAP" id="MF_00527">
    <property type="entry name" value="3MGH"/>
    <property type="match status" value="1"/>
</dbReference>
<keyword evidence="7" id="KW-0234">DNA repair</keyword>
<evidence type="ECO:0000256" key="7">
    <source>
        <dbReference type="ARBA" id="ARBA00023204"/>
    </source>
</evidence>
<keyword evidence="5" id="KW-0227">DNA damage</keyword>
<evidence type="ECO:0000256" key="4">
    <source>
        <dbReference type="ARBA" id="ARBA00012000"/>
    </source>
</evidence>
<dbReference type="InterPro" id="IPR036995">
    <property type="entry name" value="MPG_sf"/>
</dbReference>
<name>A0AAN9AGK6_HALRR</name>
<dbReference type="EC" id="3.2.2.21" evidence="4"/>
<evidence type="ECO:0000256" key="3">
    <source>
        <dbReference type="ARBA" id="ARBA00009232"/>
    </source>
</evidence>
<gene>
    <name evidence="14" type="ORF">SK128_001238</name>
</gene>
<evidence type="ECO:0000256" key="8">
    <source>
        <dbReference type="ARBA" id="ARBA00033426"/>
    </source>
</evidence>
<evidence type="ECO:0000256" key="6">
    <source>
        <dbReference type="ARBA" id="ARBA00022801"/>
    </source>
</evidence>
<dbReference type="InterPro" id="IPR003180">
    <property type="entry name" value="MPG"/>
</dbReference>
<dbReference type="SUPFAM" id="SSF50486">
    <property type="entry name" value="FMT C-terminal domain-like"/>
    <property type="match status" value="1"/>
</dbReference>
<comment type="function">
    <text evidence="2">Hydrolysis of the deoxyribose N-glycosidic bond to excise 3-methyladenine, and 7-methylguanine from the damaged DNA polymer formed by alkylation lesions.</text>
</comment>
<dbReference type="PANTHER" id="PTHR10429">
    <property type="entry name" value="DNA-3-METHYLADENINE GLYCOSYLASE"/>
    <property type="match status" value="1"/>
</dbReference>
<protein>
    <recommendedName>
        <fullName evidence="10">DNA-3-methyladenine glycosylase</fullName>
        <ecNumber evidence="4">3.2.2.21</ecNumber>
    </recommendedName>
    <alternativeName>
        <fullName evidence="11">3-alkyladenine DNA glycosylase</fullName>
    </alternativeName>
    <alternativeName>
        <fullName evidence="8">3-methyladenine DNA glycosidase</fullName>
    </alternativeName>
    <alternativeName>
        <fullName evidence="13">ADPG</fullName>
    </alternativeName>
    <alternativeName>
        <fullName evidence="12">N-methylpurine-DNA glycosylase</fullName>
    </alternativeName>
</protein>
<evidence type="ECO:0000313" key="14">
    <source>
        <dbReference type="EMBL" id="KAK7086531.1"/>
    </source>
</evidence>